<dbReference type="RefSeq" id="WP_161410827.1">
    <property type="nucleotide sequence ID" value="NZ_WTUZ01000039.1"/>
</dbReference>
<reference evidence="3 4" key="1">
    <citation type="submission" date="2019-12" db="EMBL/GenBank/DDBJ databases">
        <title>Paenibacillus sp. nov. sp. isolated from soil.</title>
        <authorList>
            <person name="Kim J."/>
            <person name="Jeong S.E."/>
            <person name="Jung H.S."/>
            <person name="Jeon C.O."/>
        </authorList>
    </citation>
    <scope>NUCLEOTIDE SEQUENCE [LARGE SCALE GENOMIC DNA]</scope>
    <source>
        <strain evidence="3 4">5J-6</strain>
    </source>
</reference>
<proteinExistence type="predicted"/>
<dbReference type="InterPro" id="IPR050766">
    <property type="entry name" value="Bact_Lucif_Oxidored"/>
</dbReference>
<evidence type="ECO:0000313" key="4">
    <source>
        <dbReference type="Proteomes" id="UP000481087"/>
    </source>
</evidence>
<dbReference type="SUPFAM" id="SSF51679">
    <property type="entry name" value="Bacterial luciferase-like"/>
    <property type="match status" value="1"/>
</dbReference>
<dbReference type="InterPro" id="IPR036661">
    <property type="entry name" value="Luciferase-like_sf"/>
</dbReference>
<evidence type="ECO:0000259" key="2">
    <source>
        <dbReference type="Pfam" id="PF00296"/>
    </source>
</evidence>
<dbReference type="Proteomes" id="UP000481087">
    <property type="component" value="Unassembled WGS sequence"/>
</dbReference>
<keyword evidence="3" id="KW-0560">Oxidoreductase</keyword>
<dbReference type="Pfam" id="PF00296">
    <property type="entry name" value="Bac_luciferase"/>
    <property type="match status" value="1"/>
</dbReference>
<comment type="caution">
    <text evidence="3">The sequence shown here is derived from an EMBL/GenBank/DDBJ whole genome shotgun (WGS) entry which is preliminary data.</text>
</comment>
<organism evidence="3 4">
    <name type="scientific">Paenibacillus silvestris</name>
    <dbReference type="NCBI Taxonomy" id="2606219"/>
    <lineage>
        <taxon>Bacteria</taxon>
        <taxon>Bacillati</taxon>
        <taxon>Bacillota</taxon>
        <taxon>Bacilli</taxon>
        <taxon>Bacillales</taxon>
        <taxon>Paenibacillaceae</taxon>
        <taxon>Paenibacillus</taxon>
    </lineage>
</organism>
<dbReference type="EC" id="1.-.-.-" evidence="3"/>
<protein>
    <submittedName>
        <fullName evidence="3">MsnO8 family LLM class oxidoreductase</fullName>
        <ecNumber evidence="3">1.-.-.-</ecNumber>
    </submittedName>
</protein>
<name>A0A6L8V9Z0_9BACL</name>
<sequence length="341" mass="37104">MTISIGILDQSPIYPGSSASEALAQTIRLAQKAEELGYQRFWVSEHHDSEVLAGSSPEVLISHLLAKTERIRIGSGGIMLQHYSPYKVAENFNVLASLAPGRVDLGVGRAPGGLPRSTQALQRGVTEPQTLTEKLVELEAYVNNQIPESHPLHGIKVSPIASHPADIYLLGASLDSAQLAASLGLPYVFSLSINGDRSAAIEAIQVYKSNFQRKSNRSPQAILALSVIVADTDQAAHALAFEQKHYKVYLASGKKATVGSLEQAEEFGRQANEPYTIEEKTTEVTRGSKETVREQLVDLQRLTGVDEFIVTARIEDFAERVRSYERLAEALNDVETTLLGG</sequence>
<gene>
    <name evidence="3" type="ORF">GQF01_30375</name>
</gene>
<keyword evidence="4" id="KW-1185">Reference proteome</keyword>
<dbReference type="GO" id="GO:0005829">
    <property type="term" value="C:cytosol"/>
    <property type="evidence" value="ECO:0007669"/>
    <property type="project" value="TreeGrafter"/>
</dbReference>
<dbReference type="EMBL" id="WTUZ01000039">
    <property type="protein sequence ID" value="MZQ86416.1"/>
    <property type="molecule type" value="Genomic_DNA"/>
</dbReference>
<dbReference type="AlphaFoldDB" id="A0A6L8V9Z0"/>
<evidence type="ECO:0000256" key="1">
    <source>
        <dbReference type="ARBA" id="ARBA00007789"/>
    </source>
</evidence>
<dbReference type="Gene3D" id="3.20.20.30">
    <property type="entry name" value="Luciferase-like domain"/>
    <property type="match status" value="1"/>
</dbReference>
<evidence type="ECO:0000313" key="3">
    <source>
        <dbReference type="EMBL" id="MZQ86416.1"/>
    </source>
</evidence>
<dbReference type="InterPro" id="IPR011251">
    <property type="entry name" value="Luciferase-like_dom"/>
</dbReference>
<dbReference type="PANTHER" id="PTHR30137:SF19">
    <property type="entry name" value="LUCIFERASE-LIKE MONOOXYGENASE"/>
    <property type="match status" value="1"/>
</dbReference>
<comment type="similarity">
    <text evidence="1">To bacterial alkanal monooxygenase alpha and beta chains.</text>
</comment>
<dbReference type="InterPro" id="IPR019949">
    <property type="entry name" value="CmoO-like"/>
</dbReference>
<accession>A0A6L8V9Z0</accession>
<dbReference type="FunFam" id="3.20.20.30:FF:000002">
    <property type="entry name" value="LLM class flavin-dependent oxidoreductase"/>
    <property type="match status" value="1"/>
</dbReference>
<dbReference type="NCBIfam" id="TIGR03558">
    <property type="entry name" value="oxido_grp_1"/>
    <property type="match status" value="1"/>
</dbReference>
<dbReference type="PANTHER" id="PTHR30137">
    <property type="entry name" value="LUCIFERASE-LIKE MONOOXYGENASE"/>
    <property type="match status" value="1"/>
</dbReference>
<feature type="domain" description="Luciferase-like" evidence="2">
    <location>
        <begin position="5"/>
        <end position="326"/>
    </location>
</feature>
<dbReference type="GO" id="GO:0016705">
    <property type="term" value="F:oxidoreductase activity, acting on paired donors, with incorporation or reduction of molecular oxygen"/>
    <property type="evidence" value="ECO:0007669"/>
    <property type="project" value="InterPro"/>
</dbReference>